<reference evidence="7 8" key="1">
    <citation type="submission" date="2023-10" db="EMBL/GenBank/DDBJ databases">
        <title>Draft genome sequence of Xylaria bambusicola isolate GMP-LS, the root and basal stem rot pathogen of sugarcane in Indonesia.</title>
        <authorList>
            <person name="Selvaraj P."/>
            <person name="Muralishankar V."/>
            <person name="Muruganantham S."/>
            <person name="Sp S."/>
            <person name="Haryani S."/>
            <person name="Lau K.J.X."/>
            <person name="Naqvi N.I."/>
        </authorList>
    </citation>
    <scope>NUCLEOTIDE SEQUENCE [LARGE SCALE GENOMIC DNA]</scope>
    <source>
        <strain evidence="7">GMP-LS</strain>
    </source>
</reference>
<evidence type="ECO:0000313" key="8">
    <source>
        <dbReference type="Proteomes" id="UP001305414"/>
    </source>
</evidence>
<dbReference type="SUPFAM" id="SSF161219">
    <property type="entry name" value="CHY zinc finger-like"/>
    <property type="match status" value="1"/>
</dbReference>
<dbReference type="InterPro" id="IPR008913">
    <property type="entry name" value="Znf_CHY"/>
</dbReference>
<proteinExistence type="predicted"/>
<sequence>MVIGADHTFKELISEIKLDRSSRIFLNTPPHSKIAMISTNHINRGSIDGRQATVEAPSSRVVEKPIPASQHKDPRKYQLDQIQRRFSPTLGTLRNGTTTVRFHLKPSDPDFPFELERLDCELLVPATYPQEPPTLLVKNQDIPRGFRVNIERGWDKLVSEKHNPTLLALVTALDKNLEAFLSEQKAEMVTLISFKDTRHLEHATTSLGGEVSALVSQVAPSKLPNSPQKAYVPEEPFTGEQIASAKARRAQETRQLEARMGRMALYQKSADGVVYTIPLEPRRWAELPQGLQSIKSVQLIIPLLYPLQAPRILLNDVESQDAEPLEEAFATRVAQQNHMTLMNHLNYLSQNMHTMAKQVQATKSTQLVAESSIMADEQAPKAPETEESSALDRTDAKGHIHIIPRPPEWSRVPEPDDSNSDSDFWDSSEDSEEGGAETELHQPHISDAAQQMERGTAISFPTIELYSIELLQVSILNISSKCQRCKTLNEITGLKPETEKAVNCRKCGSPATAMFRQEMVHQNSTRAGFIDVTGCTVTDMLPSTFVPTCSKCSTPSQGLVSVRGETVTNVCRECHGRFTFKIPQVKFLAITAGSPLPPTLGPRRRQEKLGLHAGEPLPSRGACQHYRRSYRWFRFSCCSKVHPCDKCHDENEDHIQEWANRMICGWCSREQNYAVEACTFCGRSVIGKKGRGFWEGGKGTRDKVKMSRKDKRKFRRVGGGEAKKKD</sequence>
<evidence type="ECO:0000259" key="6">
    <source>
        <dbReference type="PROSITE" id="PS51266"/>
    </source>
</evidence>
<dbReference type="InterPro" id="IPR016135">
    <property type="entry name" value="UBQ-conjugating_enzyme/RWD"/>
</dbReference>
<name>A0AAN7UJE7_9PEZI</name>
<organism evidence="7 8">
    <name type="scientific">Xylaria bambusicola</name>
    <dbReference type="NCBI Taxonomy" id="326684"/>
    <lineage>
        <taxon>Eukaryota</taxon>
        <taxon>Fungi</taxon>
        <taxon>Dikarya</taxon>
        <taxon>Ascomycota</taxon>
        <taxon>Pezizomycotina</taxon>
        <taxon>Sordariomycetes</taxon>
        <taxon>Xylariomycetidae</taxon>
        <taxon>Xylariales</taxon>
        <taxon>Xylariaceae</taxon>
        <taxon>Xylaria</taxon>
    </lineage>
</organism>
<keyword evidence="3" id="KW-0862">Zinc</keyword>
<feature type="compositionally biased region" description="Acidic residues" evidence="5">
    <location>
        <begin position="415"/>
        <end position="436"/>
    </location>
</feature>
<dbReference type="PROSITE" id="PS51266">
    <property type="entry name" value="ZF_CHY"/>
    <property type="match status" value="1"/>
</dbReference>
<dbReference type="Pfam" id="PF05495">
    <property type="entry name" value="zf-CHY"/>
    <property type="match status" value="1"/>
</dbReference>
<dbReference type="AlphaFoldDB" id="A0AAN7UJE7"/>
<feature type="region of interest" description="Disordered" evidence="5">
    <location>
        <begin position="373"/>
        <end position="441"/>
    </location>
</feature>
<comment type="caution">
    <text evidence="7">The sequence shown here is derived from an EMBL/GenBank/DDBJ whole genome shotgun (WGS) entry which is preliminary data.</text>
</comment>
<evidence type="ECO:0000256" key="1">
    <source>
        <dbReference type="ARBA" id="ARBA00022723"/>
    </source>
</evidence>
<feature type="region of interest" description="Disordered" evidence="5">
    <location>
        <begin position="696"/>
        <end position="726"/>
    </location>
</feature>
<dbReference type="InterPro" id="IPR037274">
    <property type="entry name" value="Znf_CHY_sf"/>
</dbReference>
<evidence type="ECO:0000256" key="3">
    <source>
        <dbReference type="ARBA" id="ARBA00022833"/>
    </source>
</evidence>
<evidence type="ECO:0000256" key="2">
    <source>
        <dbReference type="ARBA" id="ARBA00022771"/>
    </source>
</evidence>
<keyword evidence="8" id="KW-1185">Reference proteome</keyword>
<gene>
    <name evidence="7" type="ORF">RRF57_001886</name>
</gene>
<dbReference type="SUPFAM" id="SSF54495">
    <property type="entry name" value="UBC-like"/>
    <property type="match status" value="1"/>
</dbReference>
<evidence type="ECO:0000256" key="5">
    <source>
        <dbReference type="SAM" id="MobiDB-lite"/>
    </source>
</evidence>
<dbReference type="EMBL" id="JAWHQM010000003">
    <property type="protein sequence ID" value="KAK5626171.1"/>
    <property type="molecule type" value="Genomic_DNA"/>
</dbReference>
<dbReference type="Proteomes" id="UP001305414">
    <property type="component" value="Unassembled WGS sequence"/>
</dbReference>
<protein>
    <recommendedName>
        <fullName evidence="6">CHY-type domain-containing protein</fullName>
    </recommendedName>
</protein>
<keyword evidence="1" id="KW-0479">Metal-binding</keyword>
<keyword evidence="2 4" id="KW-0863">Zinc-finger</keyword>
<feature type="domain" description="CHY-type" evidence="6">
    <location>
        <begin position="616"/>
        <end position="683"/>
    </location>
</feature>
<feature type="compositionally biased region" description="Basic and acidic residues" evidence="5">
    <location>
        <begin position="698"/>
        <end position="707"/>
    </location>
</feature>
<accession>A0AAN7UJE7</accession>
<evidence type="ECO:0000256" key="4">
    <source>
        <dbReference type="PROSITE-ProRule" id="PRU00601"/>
    </source>
</evidence>
<dbReference type="GO" id="GO:0008270">
    <property type="term" value="F:zinc ion binding"/>
    <property type="evidence" value="ECO:0007669"/>
    <property type="project" value="UniProtKB-KW"/>
</dbReference>
<evidence type="ECO:0000313" key="7">
    <source>
        <dbReference type="EMBL" id="KAK5626171.1"/>
    </source>
</evidence>